<gene>
    <name evidence="1" type="ORF">COV55_03540</name>
</gene>
<dbReference type="EMBL" id="PCWQ01000012">
    <property type="protein sequence ID" value="PIR06571.1"/>
    <property type="molecule type" value="Genomic_DNA"/>
</dbReference>
<name>A0A2H0NCF0_9BACT</name>
<organism evidence="1 2">
    <name type="scientific">Candidatus Komeilibacteria bacterium CG11_big_fil_rev_8_21_14_0_20_36_20</name>
    <dbReference type="NCBI Taxonomy" id="1974477"/>
    <lineage>
        <taxon>Bacteria</taxon>
        <taxon>Candidatus Komeiliibacteriota</taxon>
    </lineage>
</organism>
<evidence type="ECO:0000313" key="2">
    <source>
        <dbReference type="Proteomes" id="UP000230564"/>
    </source>
</evidence>
<protein>
    <submittedName>
        <fullName evidence="1">Uncharacterized protein</fullName>
    </submittedName>
</protein>
<dbReference type="AlphaFoldDB" id="A0A2H0NCF0"/>
<accession>A0A2H0NCF0</accession>
<sequence length="65" mass="7762">MLYFFNKLAKNRQQAINKNSRFYGYFRYKQKPCLAAGFLRKAILRLTKLVSALMIKEILVFVNRD</sequence>
<proteinExistence type="predicted"/>
<reference evidence="1 2" key="1">
    <citation type="submission" date="2017-09" db="EMBL/GenBank/DDBJ databases">
        <title>Depth-based differentiation of microbial function through sediment-hosted aquifers and enrichment of novel symbionts in the deep terrestrial subsurface.</title>
        <authorList>
            <person name="Probst A.J."/>
            <person name="Ladd B."/>
            <person name="Jarett J.K."/>
            <person name="Geller-Mcgrath D.E."/>
            <person name="Sieber C.M."/>
            <person name="Emerson J.B."/>
            <person name="Anantharaman K."/>
            <person name="Thomas B.C."/>
            <person name="Malmstrom R."/>
            <person name="Stieglmeier M."/>
            <person name="Klingl A."/>
            <person name="Woyke T."/>
            <person name="Ryan C.M."/>
            <person name="Banfield J.F."/>
        </authorList>
    </citation>
    <scope>NUCLEOTIDE SEQUENCE [LARGE SCALE GENOMIC DNA]</scope>
    <source>
        <strain evidence="1">CG11_big_fil_rev_8_21_14_0_20_36_20</strain>
    </source>
</reference>
<evidence type="ECO:0000313" key="1">
    <source>
        <dbReference type="EMBL" id="PIR06571.1"/>
    </source>
</evidence>
<comment type="caution">
    <text evidence="1">The sequence shown here is derived from an EMBL/GenBank/DDBJ whole genome shotgun (WGS) entry which is preliminary data.</text>
</comment>
<dbReference type="Proteomes" id="UP000230564">
    <property type="component" value="Unassembled WGS sequence"/>
</dbReference>